<dbReference type="PANTHER" id="PTHR33885">
    <property type="entry name" value="PHAGE SHOCK PROTEIN C"/>
    <property type="match status" value="1"/>
</dbReference>
<dbReference type="GO" id="GO:0006355">
    <property type="term" value="P:regulation of DNA-templated transcription"/>
    <property type="evidence" value="ECO:0007669"/>
    <property type="project" value="InterPro"/>
</dbReference>
<evidence type="ECO:0000313" key="9">
    <source>
        <dbReference type="EMBL" id="CRL45569.1"/>
    </source>
</evidence>
<dbReference type="InterPro" id="IPR052027">
    <property type="entry name" value="PspC"/>
</dbReference>
<dbReference type="HOGENOM" id="CLU_1414337_0_0_6"/>
<keyword evidence="4 6" id="KW-1133">Transmembrane helix</keyword>
<reference evidence="8 10" key="1">
    <citation type="journal article" date="2006" name="Genome Res.">
        <title>Massive genome erosion and functional adaptations provide insights into the symbiotic lifestyle of Sodalis glossinidius in the tsetse host.</title>
        <authorList>
            <person name="Toh H."/>
            <person name="Weiss B.L."/>
            <person name="Perkin S.A.H."/>
            <person name="Yamashita A."/>
            <person name="Oshima K."/>
            <person name="Hattori M."/>
            <person name="Aksoy S."/>
        </authorList>
    </citation>
    <scope>NUCLEOTIDE SEQUENCE [LARGE SCALE GENOMIC DNA]</scope>
    <source>
        <strain evidence="8">Morsitans</strain>
        <strain evidence="10">morsitans</strain>
    </source>
</reference>
<keyword evidence="2" id="KW-1003">Cell membrane</keyword>
<dbReference type="GO" id="GO:0005886">
    <property type="term" value="C:plasma membrane"/>
    <property type="evidence" value="ECO:0007669"/>
    <property type="project" value="UniProtKB-SubCell"/>
</dbReference>
<accession>Q2NSU9</accession>
<dbReference type="STRING" id="343509.SG1501"/>
<dbReference type="Pfam" id="PF06667">
    <property type="entry name" value="PspB"/>
    <property type="match status" value="1"/>
</dbReference>
<comment type="subcellular location">
    <subcellularLocation>
        <location evidence="1">Cell membrane</location>
        <topology evidence="1">Single-pass membrane protein</topology>
    </subcellularLocation>
</comment>
<dbReference type="eggNOG" id="COG1983">
    <property type="taxonomic scope" value="Bacteria"/>
</dbReference>
<dbReference type="AlphaFoldDB" id="Q2NSU9"/>
<dbReference type="Proteomes" id="UP000245838">
    <property type="component" value="Chromosome sggmmb4_Chromosome"/>
</dbReference>
<evidence type="ECO:0000259" key="7">
    <source>
        <dbReference type="Pfam" id="PF04024"/>
    </source>
</evidence>
<evidence type="ECO:0000313" key="10">
    <source>
        <dbReference type="Proteomes" id="UP000001932"/>
    </source>
</evidence>
<name>Q2NSU9_SODGM</name>
<dbReference type="KEGG" id="sgl:SG1501"/>
<feature type="transmembrane region" description="Helical" evidence="6">
    <location>
        <begin position="6"/>
        <end position="26"/>
    </location>
</feature>
<feature type="domain" description="Phage shock protein PspC N-terminal" evidence="7">
    <location>
        <begin position="81"/>
        <end position="137"/>
    </location>
</feature>
<evidence type="ECO:0000256" key="5">
    <source>
        <dbReference type="ARBA" id="ARBA00023136"/>
    </source>
</evidence>
<keyword evidence="5 6" id="KW-0472">Membrane</keyword>
<feature type="transmembrane region" description="Helical" evidence="6">
    <location>
        <begin position="112"/>
        <end position="137"/>
    </location>
</feature>
<dbReference type="EMBL" id="AP008232">
    <property type="protein sequence ID" value="BAE74776.1"/>
    <property type="molecule type" value="Genomic_DNA"/>
</dbReference>
<dbReference type="Proteomes" id="UP000001932">
    <property type="component" value="Chromosome"/>
</dbReference>
<evidence type="ECO:0000313" key="8">
    <source>
        <dbReference type="EMBL" id="BAE74776.1"/>
    </source>
</evidence>
<keyword evidence="10" id="KW-1185">Reference proteome</keyword>
<evidence type="ECO:0000256" key="6">
    <source>
        <dbReference type="SAM" id="Phobius"/>
    </source>
</evidence>
<dbReference type="GO" id="GO:0009271">
    <property type="term" value="P:phage shock"/>
    <property type="evidence" value="ECO:0007669"/>
    <property type="project" value="InterPro"/>
</dbReference>
<reference evidence="9 11" key="2">
    <citation type="submission" date="2015-05" db="EMBL/GenBank/DDBJ databases">
        <authorList>
            <person name="Goodhead I."/>
        </authorList>
    </citation>
    <scope>NUCLEOTIDE SEQUENCE [LARGE SCALE GENOMIC DNA]</scope>
    <source>
        <strain evidence="9">B4</strain>
        <strain evidence="11">morsitans</strain>
    </source>
</reference>
<dbReference type="PANTHER" id="PTHR33885:SF3">
    <property type="entry name" value="PHAGE SHOCK PROTEIN C"/>
    <property type="match status" value="1"/>
</dbReference>
<evidence type="ECO:0000256" key="1">
    <source>
        <dbReference type="ARBA" id="ARBA00004162"/>
    </source>
</evidence>
<evidence type="ECO:0000313" key="11">
    <source>
        <dbReference type="Proteomes" id="UP000245838"/>
    </source>
</evidence>
<dbReference type="NCBIfam" id="TIGR02978">
    <property type="entry name" value="phageshock_pspC"/>
    <property type="match status" value="1"/>
</dbReference>
<organism evidence="8 10">
    <name type="scientific">Sodalis glossinidius (strain morsitans)</name>
    <dbReference type="NCBI Taxonomy" id="343509"/>
    <lineage>
        <taxon>Bacteria</taxon>
        <taxon>Pseudomonadati</taxon>
        <taxon>Pseudomonadota</taxon>
        <taxon>Gammaproteobacteria</taxon>
        <taxon>Enterobacterales</taxon>
        <taxon>Bruguierivoracaceae</taxon>
        <taxon>Sodalis</taxon>
    </lineage>
</organism>
<evidence type="ECO:0000256" key="3">
    <source>
        <dbReference type="ARBA" id="ARBA00022692"/>
    </source>
</evidence>
<evidence type="ECO:0000256" key="2">
    <source>
        <dbReference type="ARBA" id="ARBA00022475"/>
    </source>
</evidence>
<dbReference type="InterPro" id="IPR007168">
    <property type="entry name" value="Phageshock_PspC_N"/>
</dbReference>
<keyword evidence="3 6" id="KW-0812">Transmembrane</keyword>
<gene>
    <name evidence="9" type="primary">pspC</name>
    <name evidence="8" type="ordered locus">SG1501</name>
    <name evidence="9" type="ORF">SGGMMB4_03391</name>
</gene>
<dbReference type="InterPro" id="IPR009554">
    <property type="entry name" value="Phageshock_PspB"/>
</dbReference>
<dbReference type="Pfam" id="PF04024">
    <property type="entry name" value="PspC"/>
    <property type="match status" value="1"/>
</dbReference>
<proteinExistence type="predicted"/>
<sequence>MDALLVVLAIPLTIFILFVAPVWLWLHHNSRRQQGSRLGQQDTQRLMQPPATPSACRRWKIFLTRNTLTGGRNKITVDLSKKLYRRPDEGMICGVCAGIAHYFDVPTRLVRIIVVLSMIFGLFMLTLLAYGILAFWLEPAPPSAYQGHEGLAPGQQLDRADALLADSERQLRRVERYVTSPAFNLRNRLRQL</sequence>
<protein>
    <submittedName>
        <fullName evidence="8">Phage shock protein C</fullName>
    </submittedName>
</protein>
<dbReference type="NCBIfam" id="NF007973">
    <property type="entry name" value="PRK10697.1"/>
    <property type="match status" value="1"/>
</dbReference>
<evidence type="ECO:0000256" key="4">
    <source>
        <dbReference type="ARBA" id="ARBA00022989"/>
    </source>
</evidence>
<dbReference type="EMBL" id="LN854557">
    <property type="protein sequence ID" value="CRL45569.1"/>
    <property type="molecule type" value="Genomic_DNA"/>
</dbReference>
<dbReference type="InterPro" id="IPR014320">
    <property type="entry name" value="Phageshock_PspC"/>
</dbReference>